<evidence type="ECO:0000256" key="2">
    <source>
        <dbReference type="ARBA" id="ARBA00007236"/>
    </source>
</evidence>
<sequence>MHTVTFSSTEPSTSISCSKKRKMSPIPCSPLFRPLLLVLLAVLSASISVHGKVIWPGLEPESLFKKGDAGCPTQKDGKFPQTVRVNISISNMNQDTKVTLDISKRSLAPWDYRIDEDHNRFPRLVADAQCRHSRCVNSAGQLDHSVNSVPIKQEILVLRREPRGCQHSYRLEKKMITVGCTCVTPLIQHQA</sequence>
<dbReference type="Proteomes" id="UP000001645">
    <property type="component" value="Chromosome 2"/>
</dbReference>
<comment type="subcellular location">
    <subcellularLocation>
        <location evidence="1">Secreted</location>
    </subcellularLocation>
</comment>
<evidence type="ECO:0000256" key="5">
    <source>
        <dbReference type="ARBA" id="ARBA00022729"/>
    </source>
</evidence>
<dbReference type="Bgee" id="ENSMGAG00000014238">
    <property type="expression patterns" value="Expressed in cecal tonsil"/>
</dbReference>
<reference evidence="7 8" key="1">
    <citation type="journal article" date="2010" name="PLoS Biol.">
        <title>Multi-platform next-generation sequencing of the domestic turkey (Meleagris gallopavo): genome assembly and analysis.</title>
        <authorList>
            <person name="Dalloul R.A."/>
            <person name="Long J.A."/>
            <person name="Zimin A.V."/>
            <person name="Aslam L."/>
            <person name="Beal K."/>
            <person name="Blomberg L.A."/>
            <person name="Bouffard P."/>
            <person name="Burt D.W."/>
            <person name="Crasta O."/>
            <person name="Crooijmans R.P."/>
            <person name="Cooper K."/>
            <person name="Coulombe R.A."/>
            <person name="De S."/>
            <person name="Delany M.E."/>
            <person name="Dodgson J.B."/>
            <person name="Dong J.J."/>
            <person name="Evans C."/>
            <person name="Frederickson K.M."/>
            <person name="Flicek P."/>
            <person name="Florea L."/>
            <person name="Folkerts O."/>
            <person name="Groenen M.A."/>
            <person name="Harkins T.T."/>
            <person name="Herrero J."/>
            <person name="Hoffmann S."/>
            <person name="Megens H.J."/>
            <person name="Jiang A."/>
            <person name="de Jong P."/>
            <person name="Kaiser P."/>
            <person name="Kim H."/>
            <person name="Kim K.W."/>
            <person name="Kim S."/>
            <person name="Langenberger D."/>
            <person name="Lee M.K."/>
            <person name="Lee T."/>
            <person name="Mane S."/>
            <person name="Marcais G."/>
            <person name="Marz M."/>
            <person name="McElroy A.P."/>
            <person name="Modise T."/>
            <person name="Nefedov M."/>
            <person name="Notredame C."/>
            <person name="Paton I.R."/>
            <person name="Payne W.S."/>
            <person name="Pertea G."/>
            <person name="Prickett D."/>
            <person name="Puiu D."/>
            <person name="Qioa D."/>
            <person name="Raineri E."/>
            <person name="Ruffier M."/>
            <person name="Salzberg S.L."/>
            <person name="Schatz M.C."/>
            <person name="Scheuring C."/>
            <person name="Schmidt C.J."/>
            <person name="Schroeder S."/>
            <person name="Searle S.M."/>
            <person name="Smith E.J."/>
            <person name="Smith J."/>
            <person name="Sonstegard T.S."/>
            <person name="Stadler P.F."/>
            <person name="Tafer H."/>
            <person name="Tu Z.J."/>
            <person name="Van Tassell C.P."/>
            <person name="Vilella A.J."/>
            <person name="Williams K.P."/>
            <person name="Yorke J.A."/>
            <person name="Zhang L."/>
            <person name="Zhang H.B."/>
            <person name="Zhang X."/>
            <person name="Zhang Y."/>
            <person name="Reed K.M."/>
        </authorList>
    </citation>
    <scope>NUCLEOTIDE SEQUENCE [LARGE SCALE GENOMIC DNA]</scope>
</reference>
<evidence type="ECO:0008006" key="9">
    <source>
        <dbReference type="Google" id="ProtNLM"/>
    </source>
</evidence>
<evidence type="ECO:0000313" key="7">
    <source>
        <dbReference type="Ensembl" id="ENSMGAP00000018687.2"/>
    </source>
</evidence>
<evidence type="ECO:0000256" key="3">
    <source>
        <dbReference type="ARBA" id="ARBA00022514"/>
    </source>
</evidence>
<proteinExistence type="inferred from homology"/>
<accession>G3USL2</accession>
<dbReference type="InterPro" id="IPR010345">
    <property type="entry name" value="IL-17_fam"/>
</dbReference>
<dbReference type="Pfam" id="PF06083">
    <property type="entry name" value="IL17"/>
    <property type="match status" value="1"/>
</dbReference>
<keyword evidence="3" id="KW-0202">Cytokine</keyword>
<evidence type="ECO:0000256" key="1">
    <source>
        <dbReference type="ARBA" id="ARBA00004613"/>
    </source>
</evidence>
<dbReference type="InParanoid" id="G3USL2"/>
<dbReference type="PRINTS" id="PR01932">
    <property type="entry name" value="INTRLEUKIN17"/>
</dbReference>
<dbReference type="GO" id="GO:0005615">
    <property type="term" value="C:extracellular space"/>
    <property type="evidence" value="ECO:0007669"/>
    <property type="project" value="UniProtKB-KW"/>
</dbReference>
<protein>
    <recommendedName>
        <fullName evidence="9">Interleukin 17F</fullName>
    </recommendedName>
</protein>
<dbReference type="AlphaFoldDB" id="G3USL2"/>
<dbReference type="OrthoDB" id="6093351at2759"/>
<dbReference type="GO" id="GO:0005125">
    <property type="term" value="F:cytokine activity"/>
    <property type="evidence" value="ECO:0007669"/>
    <property type="project" value="UniProtKB-KW"/>
</dbReference>
<dbReference type="InterPro" id="IPR020440">
    <property type="entry name" value="IL-17_chr"/>
</dbReference>
<reference evidence="7" key="2">
    <citation type="submission" date="2025-08" db="UniProtKB">
        <authorList>
            <consortium name="Ensembl"/>
        </authorList>
    </citation>
    <scope>IDENTIFICATION</scope>
</reference>
<organism evidence="7 8">
    <name type="scientific">Meleagris gallopavo</name>
    <name type="common">Wild turkey</name>
    <dbReference type="NCBI Taxonomy" id="9103"/>
    <lineage>
        <taxon>Eukaryota</taxon>
        <taxon>Metazoa</taxon>
        <taxon>Chordata</taxon>
        <taxon>Craniata</taxon>
        <taxon>Vertebrata</taxon>
        <taxon>Euteleostomi</taxon>
        <taxon>Archelosauria</taxon>
        <taxon>Archosauria</taxon>
        <taxon>Dinosauria</taxon>
        <taxon>Saurischia</taxon>
        <taxon>Theropoda</taxon>
        <taxon>Coelurosauria</taxon>
        <taxon>Aves</taxon>
        <taxon>Neognathae</taxon>
        <taxon>Galloanserae</taxon>
        <taxon>Galliformes</taxon>
        <taxon>Phasianidae</taxon>
        <taxon>Meleagridinae</taxon>
        <taxon>Meleagris</taxon>
    </lineage>
</organism>
<keyword evidence="4" id="KW-0964">Secreted</keyword>
<dbReference type="SUPFAM" id="SSF57501">
    <property type="entry name" value="Cystine-knot cytokines"/>
    <property type="match status" value="1"/>
</dbReference>
<comment type="similarity">
    <text evidence="2">Belongs to the IL-17 family.</text>
</comment>
<dbReference type="GeneTree" id="ENSGT00940000156618"/>
<feature type="region of interest" description="Disordered" evidence="6">
    <location>
        <begin position="1"/>
        <end position="23"/>
    </location>
</feature>
<feature type="compositionally biased region" description="Low complexity" evidence="6">
    <location>
        <begin position="1"/>
        <end position="17"/>
    </location>
</feature>
<dbReference type="Ensembl" id="ENSMGAT00000020667.2">
    <property type="protein sequence ID" value="ENSMGAP00000018687.2"/>
    <property type="gene ID" value="ENSMGAG00000014238.3"/>
</dbReference>
<reference evidence="7" key="3">
    <citation type="submission" date="2025-09" db="UniProtKB">
        <authorList>
            <consortium name="Ensembl"/>
        </authorList>
    </citation>
    <scope>IDENTIFICATION</scope>
</reference>
<evidence type="ECO:0000256" key="6">
    <source>
        <dbReference type="SAM" id="MobiDB-lite"/>
    </source>
</evidence>
<dbReference type="Gene3D" id="2.10.90.10">
    <property type="entry name" value="Cystine-knot cytokines"/>
    <property type="match status" value="1"/>
</dbReference>
<name>G3USL2_MELGA</name>
<evidence type="ECO:0000313" key="8">
    <source>
        <dbReference type="Proteomes" id="UP000001645"/>
    </source>
</evidence>
<dbReference type="InterPro" id="IPR029034">
    <property type="entry name" value="Cystine-knot_cytokine"/>
</dbReference>
<keyword evidence="5" id="KW-0732">Signal</keyword>
<keyword evidence="8" id="KW-1185">Reference proteome</keyword>
<dbReference type="GO" id="GO:0006954">
    <property type="term" value="P:inflammatory response"/>
    <property type="evidence" value="ECO:0007669"/>
    <property type="project" value="InterPro"/>
</dbReference>
<evidence type="ECO:0000256" key="4">
    <source>
        <dbReference type="ARBA" id="ARBA00022525"/>
    </source>
</evidence>